<comment type="caution">
    <text evidence="1">The sequence shown here is derived from an EMBL/GenBank/DDBJ whole genome shotgun (WGS) entry which is preliminary data.</text>
</comment>
<gene>
    <name evidence="1" type="ORF">E3N88_42768</name>
</gene>
<dbReference type="EMBL" id="SZYD01000740">
    <property type="protein sequence ID" value="KAD1469157.1"/>
    <property type="molecule type" value="Genomic_DNA"/>
</dbReference>
<proteinExistence type="predicted"/>
<sequence length="98" mass="11451">MILLDFLGARYHGSDLDRVQSKALDNMEMLKISMKVAMPTCEALVEMEAARQEPMRKFQEAAEQEDQPPEMRLCEEMKVEMKKPLNWFVAEEAVRMEK</sequence>
<keyword evidence="2" id="KW-1185">Reference proteome</keyword>
<reference evidence="1 2" key="1">
    <citation type="submission" date="2019-05" db="EMBL/GenBank/DDBJ databases">
        <title>Mikania micrantha, genome provides insights into the molecular mechanism of rapid growth.</title>
        <authorList>
            <person name="Liu B."/>
        </authorList>
    </citation>
    <scope>NUCLEOTIDE SEQUENCE [LARGE SCALE GENOMIC DNA]</scope>
    <source>
        <strain evidence="1">NLD-2019</strain>
        <tissue evidence="1">Leaf</tissue>
    </source>
</reference>
<organism evidence="1 2">
    <name type="scientific">Mikania micrantha</name>
    <name type="common">bitter vine</name>
    <dbReference type="NCBI Taxonomy" id="192012"/>
    <lineage>
        <taxon>Eukaryota</taxon>
        <taxon>Viridiplantae</taxon>
        <taxon>Streptophyta</taxon>
        <taxon>Embryophyta</taxon>
        <taxon>Tracheophyta</taxon>
        <taxon>Spermatophyta</taxon>
        <taxon>Magnoliopsida</taxon>
        <taxon>eudicotyledons</taxon>
        <taxon>Gunneridae</taxon>
        <taxon>Pentapetalae</taxon>
        <taxon>asterids</taxon>
        <taxon>campanulids</taxon>
        <taxon>Asterales</taxon>
        <taxon>Asteraceae</taxon>
        <taxon>Asteroideae</taxon>
        <taxon>Heliantheae alliance</taxon>
        <taxon>Eupatorieae</taxon>
        <taxon>Mikania</taxon>
    </lineage>
</organism>
<dbReference type="AlphaFoldDB" id="A0A5N6LGU5"/>
<accession>A0A5N6LGU5</accession>
<evidence type="ECO:0000313" key="2">
    <source>
        <dbReference type="Proteomes" id="UP000326396"/>
    </source>
</evidence>
<evidence type="ECO:0000313" key="1">
    <source>
        <dbReference type="EMBL" id="KAD1469157.1"/>
    </source>
</evidence>
<protein>
    <submittedName>
        <fullName evidence="1">Uncharacterized protein</fullName>
    </submittedName>
</protein>
<dbReference type="Proteomes" id="UP000326396">
    <property type="component" value="Unassembled WGS sequence"/>
</dbReference>
<name>A0A5N6LGU5_9ASTR</name>